<dbReference type="Pfam" id="PF25969">
    <property type="entry name" value="NUDT9_N"/>
    <property type="match status" value="1"/>
</dbReference>
<feature type="domain" description="Nudix hydrolase" evidence="1">
    <location>
        <begin position="113"/>
        <end position="273"/>
    </location>
</feature>
<dbReference type="PANTHER" id="PTHR13030">
    <property type="entry name" value="NUDIX HYDROLASE"/>
    <property type="match status" value="1"/>
</dbReference>
<dbReference type="InterPro" id="IPR015797">
    <property type="entry name" value="NUDIX_hydrolase-like_dom_sf"/>
</dbReference>
<dbReference type="SUPFAM" id="SSF55811">
    <property type="entry name" value="Nudix"/>
    <property type="match status" value="1"/>
</dbReference>
<dbReference type="CDD" id="cd03670">
    <property type="entry name" value="NUDIX_ADPRase_Nudt9"/>
    <property type="match status" value="1"/>
</dbReference>
<dbReference type="PANTHER" id="PTHR13030:SF8">
    <property type="entry name" value="ADP-RIBOSE PYROPHOSPHATASE, MITOCHONDRIAL"/>
    <property type="match status" value="1"/>
</dbReference>
<dbReference type="InterPro" id="IPR039989">
    <property type="entry name" value="NUDT9"/>
</dbReference>
<protein>
    <submittedName>
        <fullName evidence="3">ADP-ribose pyrophosphatase, mitochondrial</fullName>
    </submittedName>
</protein>
<sequence length="278" mass="32079">MFVLRKMVHVKCRNVKYPLSDVQRLIVPEEQTQWSSNFDDYKPPIYNSSVLKNKPWSDLDIDDPNFKPKWNELDGNVNRKSHLGIYEIKDKYPLNPEGRTGLQGRGILGKWGPNHAADPIVTRWKLEDGKQVLHESSKLPILQFCAIQRHDCNEWAIPGGMIDPGENVSQTLMREFMEEAMNSLQNKIDSAMLKIFFENGVKIYEGYVDDPRNTDNAWMETVAYNFHDDDGNSVGKFSLKAGDDAKNVRWMDVDKETPLYASHSNFVFSVTKLRNAHW</sequence>
<keyword evidence="2" id="KW-1185">Reference proteome</keyword>
<dbReference type="Proteomes" id="UP000695000">
    <property type="component" value="Unplaced"/>
</dbReference>
<dbReference type="GeneID" id="108569201"/>
<accession>A0ABM1NH55</accession>
<gene>
    <name evidence="3" type="primary">LOC108569201</name>
</gene>
<dbReference type="RefSeq" id="XP_017786155.1">
    <property type="nucleotide sequence ID" value="XM_017930666.1"/>
</dbReference>
<organism evidence="2 3">
    <name type="scientific">Nicrophorus vespilloides</name>
    <name type="common">Boreal carrion beetle</name>
    <dbReference type="NCBI Taxonomy" id="110193"/>
    <lineage>
        <taxon>Eukaryota</taxon>
        <taxon>Metazoa</taxon>
        <taxon>Ecdysozoa</taxon>
        <taxon>Arthropoda</taxon>
        <taxon>Hexapoda</taxon>
        <taxon>Insecta</taxon>
        <taxon>Pterygota</taxon>
        <taxon>Neoptera</taxon>
        <taxon>Endopterygota</taxon>
        <taxon>Coleoptera</taxon>
        <taxon>Polyphaga</taxon>
        <taxon>Staphyliniformia</taxon>
        <taxon>Silphidae</taxon>
        <taxon>Nicrophorinae</taxon>
        <taxon>Nicrophorus</taxon>
    </lineage>
</organism>
<dbReference type="Gene3D" id="3.90.79.10">
    <property type="entry name" value="Nucleoside Triphosphate Pyrophosphohydrolase"/>
    <property type="match status" value="1"/>
</dbReference>
<dbReference type="InterPro" id="IPR000086">
    <property type="entry name" value="NUDIX_hydrolase_dom"/>
</dbReference>
<name>A0ABM1NH55_NICVS</name>
<evidence type="ECO:0000313" key="2">
    <source>
        <dbReference type="Proteomes" id="UP000695000"/>
    </source>
</evidence>
<evidence type="ECO:0000259" key="1">
    <source>
        <dbReference type="PROSITE" id="PS51462"/>
    </source>
</evidence>
<proteinExistence type="predicted"/>
<evidence type="ECO:0000313" key="3">
    <source>
        <dbReference type="RefSeq" id="XP_017786155.1"/>
    </source>
</evidence>
<dbReference type="PROSITE" id="PS51462">
    <property type="entry name" value="NUDIX"/>
    <property type="match status" value="1"/>
</dbReference>
<dbReference type="Pfam" id="PF00293">
    <property type="entry name" value="NUDIX"/>
    <property type="match status" value="1"/>
</dbReference>
<reference evidence="3" key="1">
    <citation type="submission" date="2025-08" db="UniProtKB">
        <authorList>
            <consortium name="RefSeq"/>
        </authorList>
    </citation>
    <scope>IDENTIFICATION</scope>
    <source>
        <tissue evidence="3">Whole Larva</tissue>
    </source>
</reference>